<keyword evidence="2" id="KW-1185">Reference proteome</keyword>
<proteinExistence type="predicted"/>
<accession>A0A3A5K1M5</accession>
<name>A0A3A5K1M5_9HYPH</name>
<gene>
    <name evidence="1" type="ORF">D3227_34465</name>
</gene>
<evidence type="ECO:0008006" key="3">
    <source>
        <dbReference type="Google" id="ProtNLM"/>
    </source>
</evidence>
<organism evidence="1 2">
    <name type="scientific">Mesorhizobium waimense</name>
    <dbReference type="NCBI Taxonomy" id="1300307"/>
    <lineage>
        <taxon>Bacteria</taxon>
        <taxon>Pseudomonadati</taxon>
        <taxon>Pseudomonadota</taxon>
        <taxon>Alphaproteobacteria</taxon>
        <taxon>Hyphomicrobiales</taxon>
        <taxon>Phyllobacteriaceae</taxon>
        <taxon>Mesorhizobium</taxon>
    </lineage>
</organism>
<dbReference type="OrthoDB" id="7477186at2"/>
<reference evidence="1 2" key="1">
    <citation type="submission" date="2018-09" db="EMBL/GenBank/DDBJ databases">
        <title>Mesorhizobium carmichaelinearum sp. nov. isolated from Carmichaelinea spp. root nodules in New Zealand.</title>
        <authorList>
            <person name="De Meyer S.E."/>
        </authorList>
    </citation>
    <scope>NUCLEOTIDE SEQUENCE [LARGE SCALE GENOMIC DNA]</scope>
    <source>
        <strain evidence="1 2">ICMP19557</strain>
    </source>
</reference>
<sequence>MDEAAKYEFAIALCRDAPQPFQMRKRDRDRAEALRLAGGRPPSLRDRAVALAQVRCEVRTRDLTDIGIPRCYLSRMCGEGLLVKVGYGRYRAAALTAA</sequence>
<dbReference type="EMBL" id="QZWZ01000053">
    <property type="protein sequence ID" value="RJT28296.1"/>
    <property type="molecule type" value="Genomic_DNA"/>
</dbReference>
<comment type="caution">
    <text evidence="1">The sequence shown here is derived from an EMBL/GenBank/DDBJ whole genome shotgun (WGS) entry which is preliminary data.</text>
</comment>
<dbReference type="AlphaFoldDB" id="A0A3A5K1M5"/>
<evidence type="ECO:0000313" key="1">
    <source>
        <dbReference type="EMBL" id="RJT28296.1"/>
    </source>
</evidence>
<evidence type="ECO:0000313" key="2">
    <source>
        <dbReference type="Proteomes" id="UP000272706"/>
    </source>
</evidence>
<dbReference type="Proteomes" id="UP000272706">
    <property type="component" value="Unassembled WGS sequence"/>
</dbReference>
<protein>
    <recommendedName>
        <fullName evidence="3">Type IV toxin-antitoxin system AbiEi family antitoxin domain-containing protein</fullName>
    </recommendedName>
</protein>